<name>A0A937X4F7_9BACT</name>
<proteinExistence type="predicted"/>
<protein>
    <submittedName>
        <fullName evidence="1">YkgJ family cysteine cluster protein</fullName>
    </submittedName>
</protein>
<evidence type="ECO:0000313" key="2">
    <source>
        <dbReference type="Proteomes" id="UP000703893"/>
    </source>
</evidence>
<dbReference type="EMBL" id="VGJX01000265">
    <property type="protein sequence ID" value="MBM3274597.1"/>
    <property type="molecule type" value="Genomic_DNA"/>
</dbReference>
<gene>
    <name evidence="1" type="ORF">FJZ00_05570</name>
</gene>
<accession>A0A937X4F7</accession>
<evidence type="ECO:0000313" key="1">
    <source>
        <dbReference type="EMBL" id="MBM3274597.1"/>
    </source>
</evidence>
<sequence length="503" mass="55166">MGDRVERRSAVEDGEFADVMSQIRVLRPDAPDFELLGVKGGRVGQDIATIRMDLRDRRCDRSFQALAAFDDEGLLGACVCEGGQSEDADPLLVEALIAAEFAQLPASLGPDVCRSGLELSYERVFGAADFLGPHEIPLRWLPEARFSCAMCGESCRASKWRNSVTDGARQALEAIPWRYLRPQLAGKALTSLPEGVAHSAWRGDFELAVGHDGWCVFYDPQVGCAIHGVLGRQPLTSCHQFPFSFTRTPDGVDVWATYHCHAALYGLGGEFADREADIRSRLWAGRVAQRSVGHTVPLRADRSGPRVSWEVYRAIEAELLDWLEPSSAEPLEPRLQAAEAFVAALCDAPPETADGILELARAQRQASRLTRPPSQRADPLVEGLTVGMFKRYPPLPGAQALPGEGLSFLIGSFGAPDWQAPGRTVARYLRHCLFHKHFLQSEGVRFTWRMVLLSHAIVRTYAWAQARLAAEGYLRVAPLASAVAALPEGANPALPFYQKAIQD</sequence>
<dbReference type="AlphaFoldDB" id="A0A937X4F7"/>
<feature type="non-terminal residue" evidence="1">
    <location>
        <position position="503"/>
    </location>
</feature>
<reference evidence="1 2" key="1">
    <citation type="submission" date="2019-03" db="EMBL/GenBank/DDBJ databases">
        <title>Lake Tanganyika Metagenome-Assembled Genomes (MAGs).</title>
        <authorList>
            <person name="Tran P."/>
        </authorList>
    </citation>
    <scope>NUCLEOTIDE SEQUENCE [LARGE SCALE GENOMIC DNA]</scope>
    <source>
        <strain evidence="1">K_DeepCast_65m_m2_236</strain>
    </source>
</reference>
<organism evidence="1 2">
    <name type="scientific">Candidatus Tanganyikabacteria bacterium</name>
    <dbReference type="NCBI Taxonomy" id="2961651"/>
    <lineage>
        <taxon>Bacteria</taxon>
        <taxon>Bacillati</taxon>
        <taxon>Candidatus Sericytochromatia</taxon>
        <taxon>Candidatus Tanganyikabacteria</taxon>
    </lineage>
</organism>
<comment type="caution">
    <text evidence="1">The sequence shown here is derived from an EMBL/GenBank/DDBJ whole genome shotgun (WGS) entry which is preliminary data.</text>
</comment>
<dbReference type="Proteomes" id="UP000703893">
    <property type="component" value="Unassembled WGS sequence"/>
</dbReference>